<dbReference type="Gene3D" id="3.40.190.10">
    <property type="entry name" value="Periplasmic binding protein-like II"/>
    <property type="match status" value="2"/>
</dbReference>
<evidence type="ECO:0000256" key="1">
    <source>
        <dbReference type="ARBA" id="ARBA00009437"/>
    </source>
</evidence>
<evidence type="ECO:0000256" key="4">
    <source>
        <dbReference type="ARBA" id="ARBA00023163"/>
    </source>
</evidence>
<sequence length="334" mass="36791">MNLAALDMNLLVVFDALMEERNVTRAGRRVGLTQPAVSNALSRLRLLLKDQLFIRTPAGMQPTARALEIAGPVQQALAQIKDALEPSWFDPATAELSFALAAGDYIGSTLLPPLTELLRDRAPGVRLRVLPANTLDLMHFLDNGECDMAIGFFDTIPERLDAMPLWAESVSLVARWDHPLASGPMSLERLAEAPHILISQTGQEDDGSSDGYLLSHGLRRQVMTRSHLALRRSLEERGLRLRVALTVPYYSAVLPIVMQSDLVTLLPHRVALSLHRLAGVAVRDLPCPLEAVQIQGLWHRQVTARASHTWLRRLVAEAAQRMTGQTLSPGRLAS</sequence>
<dbReference type="STRING" id="286727.SAMN02982917_1687"/>
<dbReference type="OrthoDB" id="9774011at2"/>
<dbReference type="Gene3D" id="1.10.10.10">
    <property type="entry name" value="Winged helix-like DNA-binding domain superfamily/Winged helix DNA-binding domain"/>
    <property type="match status" value="1"/>
</dbReference>
<accession>A0A1X7EH18</accession>
<keyword evidence="3" id="KW-0238">DNA-binding</keyword>
<dbReference type="PRINTS" id="PR00039">
    <property type="entry name" value="HTHLYSR"/>
</dbReference>
<dbReference type="Pfam" id="PF00126">
    <property type="entry name" value="HTH_1"/>
    <property type="match status" value="1"/>
</dbReference>
<comment type="similarity">
    <text evidence="1">Belongs to the LysR transcriptional regulatory family.</text>
</comment>
<evidence type="ECO:0000256" key="3">
    <source>
        <dbReference type="ARBA" id="ARBA00023125"/>
    </source>
</evidence>
<dbReference type="RefSeq" id="WP_085084147.1">
    <property type="nucleotide sequence ID" value="NZ_FXAK01000002.1"/>
</dbReference>
<name>A0A1X7EH18_9PROT</name>
<dbReference type="GO" id="GO:0003700">
    <property type="term" value="F:DNA-binding transcription factor activity"/>
    <property type="evidence" value="ECO:0007669"/>
    <property type="project" value="InterPro"/>
</dbReference>
<dbReference type="EMBL" id="FXAK01000002">
    <property type="protein sequence ID" value="SMF33850.1"/>
    <property type="molecule type" value="Genomic_DNA"/>
</dbReference>
<evidence type="ECO:0000313" key="7">
    <source>
        <dbReference type="Proteomes" id="UP000192936"/>
    </source>
</evidence>
<dbReference type="InterPro" id="IPR005119">
    <property type="entry name" value="LysR_subst-bd"/>
</dbReference>
<evidence type="ECO:0000259" key="5">
    <source>
        <dbReference type="PROSITE" id="PS50931"/>
    </source>
</evidence>
<gene>
    <name evidence="6" type="ORF">SAMN02982917_1687</name>
</gene>
<dbReference type="GO" id="GO:0003677">
    <property type="term" value="F:DNA binding"/>
    <property type="evidence" value="ECO:0007669"/>
    <property type="project" value="UniProtKB-KW"/>
</dbReference>
<dbReference type="AlphaFoldDB" id="A0A1X7EH18"/>
<dbReference type="InterPro" id="IPR036390">
    <property type="entry name" value="WH_DNA-bd_sf"/>
</dbReference>
<dbReference type="SUPFAM" id="SSF46785">
    <property type="entry name" value="Winged helix' DNA-binding domain"/>
    <property type="match status" value="1"/>
</dbReference>
<proteinExistence type="inferred from homology"/>
<dbReference type="SUPFAM" id="SSF53850">
    <property type="entry name" value="Periplasmic binding protein-like II"/>
    <property type="match status" value="1"/>
</dbReference>
<dbReference type="PANTHER" id="PTHR30118">
    <property type="entry name" value="HTH-TYPE TRANSCRIPTIONAL REGULATOR LEUO-RELATED"/>
    <property type="match status" value="1"/>
</dbReference>
<dbReference type="Proteomes" id="UP000192936">
    <property type="component" value="Unassembled WGS sequence"/>
</dbReference>
<organism evidence="6 7">
    <name type="scientific">Azospirillum oryzae</name>
    <dbReference type="NCBI Taxonomy" id="286727"/>
    <lineage>
        <taxon>Bacteria</taxon>
        <taxon>Pseudomonadati</taxon>
        <taxon>Pseudomonadota</taxon>
        <taxon>Alphaproteobacteria</taxon>
        <taxon>Rhodospirillales</taxon>
        <taxon>Azospirillaceae</taxon>
        <taxon>Azospirillum</taxon>
    </lineage>
</organism>
<reference evidence="6 7" key="1">
    <citation type="submission" date="2017-04" db="EMBL/GenBank/DDBJ databases">
        <authorList>
            <person name="Afonso C.L."/>
            <person name="Miller P.J."/>
            <person name="Scott M.A."/>
            <person name="Spackman E."/>
            <person name="Goraichik I."/>
            <person name="Dimitrov K.M."/>
            <person name="Suarez D.L."/>
            <person name="Swayne D.E."/>
        </authorList>
    </citation>
    <scope>NUCLEOTIDE SEQUENCE [LARGE SCALE GENOMIC DNA]</scope>
    <source>
        <strain evidence="6 7">A2P</strain>
    </source>
</reference>
<dbReference type="InterPro" id="IPR050389">
    <property type="entry name" value="LysR-type_TF"/>
</dbReference>
<keyword evidence="2" id="KW-0805">Transcription regulation</keyword>
<evidence type="ECO:0000313" key="6">
    <source>
        <dbReference type="EMBL" id="SMF33850.1"/>
    </source>
</evidence>
<protein>
    <submittedName>
        <fullName evidence="6">Transcriptional regulator, LysR family</fullName>
    </submittedName>
</protein>
<evidence type="ECO:0000256" key="2">
    <source>
        <dbReference type="ARBA" id="ARBA00023015"/>
    </source>
</evidence>
<dbReference type="PANTHER" id="PTHR30118:SF15">
    <property type="entry name" value="TRANSCRIPTIONAL REGULATORY PROTEIN"/>
    <property type="match status" value="1"/>
</dbReference>
<dbReference type="Pfam" id="PF03466">
    <property type="entry name" value="LysR_substrate"/>
    <property type="match status" value="1"/>
</dbReference>
<dbReference type="InterPro" id="IPR036388">
    <property type="entry name" value="WH-like_DNA-bd_sf"/>
</dbReference>
<dbReference type="PROSITE" id="PS50931">
    <property type="entry name" value="HTH_LYSR"/>
    <property type="match status" value="1"/>
</dbReference>
<keyword evidence="4" id="KW-0804">Transcription</keyword>
<dbReference type="InterPro" id="IPR000847">
    <property type="entry name" value="LysR_HTH_N"/>
</dbReference>
<feature type="domain" description="HTH lysR-type" evidence="5">
    <location>
        <begin position="6"/>
        <end position="63"/>
    </location>
</feature>